<dbReference type="NCBIfam" id="TIGR00745">
    <property type="entry name" value="apbA_panE"/>
    <property type="match status" value="1"/>
</dbReference>
<accession>A0ABQ6P419</accession>
<comment type="pathway">
    <text evidence="1 10">Cofactor biosynthesis; (R)-pantothenate biosynthesis; (R)-pantoate from 3-methyl-2-oxobutanoate: step 2/2.</text>
</comment>
<feature type="domain" description="Ketopantoate reductase C-terminal" evidence="12">
    <location>
        <begin position="181"/>
        <end position="300"/>
    </location>
</feature>
<evidence type="ECO:0000256" key="1">
    <source>
        <dbReference type="ARBA" id="ARBA00004994"/>
    </source>
</evidence>
<evidence type="ECO:0000256" key="4">
    <source>
        <dbReference type="ARBA" id="ARBA00019465"/>
    </source>
</evidence>
<dbReference type="Proteomes" id="UP001187221">
    <property type="component" value="Unassembled WGS sequence"/>
</dbReference>
<keyword evidence="14" id="KW-1185">Reference proteome</keyword>
<dbReference type="InterPro" id="IPR050838">
    <property type="entry name" value="Ketopantoate_reductase"/>
</dbReference>
<protein>
    <recommendedName>
        <fullName evidence="4 10">2-dehydropantoate 2-reductase</fullName>
        <ecNumber evidence="3 10">1.1.1.169</ecNumber>
    </recommendedName>
    <alternativeName>
        <fullName evidence="8 10">Ketopantoate reductase</fullName>
    </alternativeName>
</protein>
<dbReference type="InterPro" id="IPR008927">
    <property type="entry name" value="6-PGluconate_DH-like_C_sf"/>
</dbReference>
<dbReference type="Gene3D" id="3.40.50.720">
    <property type="entry name" value="NAD(P)-binding Rossmann-like Domain"/>
    <property type="match status" value="1"/>
</dbReference>
<sequence length="305" mass="31474">MEAGMKIAVVGGGAMGSLFAARLAVAGFATTLVEVDAGRLEHICKAGVVVDLAGRCIVAPVPCVQPADLERGQELLILFTKFAGLSAALAQSRHALAPEGVVAVLSNGLGIAGQLEGLIPENRLVLGVSDVAADLRVDGVHSDGTGLVKLGMANPADDPAPLARVQSVLETAGFSAHAMPDIRQAIWEKLAFNAAFNAVATLADARVCDLDNVPGRRIVAAILAEVGSVARAGQVPFDHAAVSARIEQAFLRQGEHRPSMAQDRRAGRRTEIGAINGAIAARGEEWGVPVPINRTLTDLVCLTGG</sequence>
<dbReference type="SUPFAM" id="SSF51735">
    <property type="entry name" value="NAD(P)-binding Rossmann-fold domains"/>
    <property type="match status" value="1"/>
</dbReference>
<comment type="caution">
    <text evidence="13">The sequence shown here is derived from an EMBL/GenBank/DDBJ whole genome shotgun (WGS) entry which is preliminary data.</text>
</comment>
<comment type="function">
    <text evidence="10">Catalyzes the NADPH-dependent reduction of ketopantoate into pantoic acid.</text>
</comment>
<dbReference type="EC" id="1.1.1.169" evidence="3 10"/>
<evidence type="ECO:0000259" key="11">
    <source>
        <dbReference type="Pfam" id="PF02558"/>
    </source>
</evidence>
<proteinExistence type="inferred from homology"/>
<comment type="catalytic activity">
    <reaction evidence="9 10">
        <text>(R)-pantoate + NADP(+) = 2-dehydropantoate + NADPH + H(+)</text>
        <dbReference type="Rhea" id="RHEA:16233"/>
        <dbReference type="ChEBI" id="CHEBI:11561"/>
        <dbReference type="ChEBI" id="CHEBI:15378"/>
        <dbReference type="ChEBI" id="CHEBI:15980"/>
        <dbReference type="ChEBI" id="CHEBI:57783"/>
        <dbReference type="ChEBI" id="CHEBI:58349"/>
        <dbReference type="EC" id="1.1.1.169"/>
    </reaction>
</comment>
<evidence type="ECO:0000256" key="9">
    <source>
        <dbReference type="ARBA" id="ARBA00048793"/>
    </source>
</evidence>
<dbReference type="Pfam" id="PF02558">
    <property type="entry name" value="ApbA"/>
    <property type="match status" value="1"/>
</dbReference>
<evidence type="ECO:0000256" key="10">
    <source>
        <dbReference type="RuleBase" id="RU362068"/>
    </source>
</evidence>
<dbReference type="EMBL" id="BTFW01000001">
    <property type="protein sequence ID" value="GMM59536.1"/>
    <property type="molecule type" value="Genomic_DNA"/>
</dbReference>
<evidence type="ECO:0000256" key="2">
    <source>
        <dbReference type="ARBA" id="ARBA00007870"/>
    </source>
</evidence>
<dbReference type="InterPro" id="IPR013752">
    <property type="entry name" value="KPA_reductase"/>
</dbReference>
<name>A0ABQ6P419_9SPHN</name>
<dbReference type="Pfam" id="PF08546">
    <property type="entry name" value="ApbA_C"/>
    <property type="match status" value="1"/>
</dbReference>
<evidence type="ECO:0000256" key="5">
    <source>
        <dbReference type="ARBA" id="ARBA00022655"/>
    </source>
</evidence>
<evidence type="ECO:0000256" key="7">
    <source>
        <dbReference type="ARBA" id="ARBA00023002"/>
    </source>
</evidence>
<dbReference type="Gene3D" id="1.10.1040.10">
    <property type="entry name" value="N-(1-d-carboxylethyl)-l-norvaline Dehydrogenase, domain 2"/>
    <property type="match status" value="1"/>
</dbReference>
<dbReference type="InterPro" id="IPR036291">
    <property type="entry name" value="NAD(P)-bd_dom_sf"/>
</dbReference>
<evidence type="ECO:0000256" key="3">
    <source>
        <dbReference type="ARBA" id="ARBA00013014"/>
    </source>
</evidence>
<keyword evidence="6 10" id="KW-0521">NADP</keyword>
<dbReference type="PANTHER" id="PTHR43765">
    <property type="entry name" value="2-DEHYDROPANTOATE 2-REDUCTASE-RELATED"/>
    <property type="match status" value="1"/>
</dbReference>
<dbReference type="InterPro" id="IPR013332">
    <property type="entry name" value="KPR_N"/>
</dbReference>
<dbReference type="PANTHER" id="PTHR43765:SF2">
    <property type="entry name" value="2-DEHYDROPANTOATE 2-REDUCTASE"/>
    <property type="match status" value="1"/>
</dbReference>
<dbReference type="InterPro" id="IPR003710">
    <property type="entry name" value="ApbA"/>
</dbReference>
<dbReference type="InterPro" id="IPR013328">
    <property type="entry name" value="6PGD_dom2"/>
</dbReference>
<reference evidence="13 14" key="1">
    <citation type="submission" date="2023-06" db="EMBL/GenBank/DDBJ databases">
        <title>Draft genome sequence of Novosphingobium sp. strain IK01.</title>
        <authorList>
            <person name="Hatamoto M."/>
            <person name="Ikarashi T."/>
            <person name="Yamaguchi T."/>
        </authorList>
    </citation>
    <scope>NUCLEOTIDE SEQUENCE [LARGE SCALE GENOMIC DNA]</scope>
    <source>
        <strain evidence="13 14">IK01</strain>
    </source>
</reference>
<organism evidence="13 14">
    <name type="scientific">Novosphingobium pituita</name>
    <dbReference type="NCBI Taxonomy" id="3056842"/>
    <lineage>
        <taxon>Bacteria</taxon>
        <taxon>Pseudomonadati</taxon>
        <taxon>Pseudomonadota</taxon>
        <taxon>Alphaproteobacteria</taxon>
        <taxon>Sphingomonadales</taxon>
        <taxon>Sphingomonadaceae</taxon>
        <taxon>Novosphingobium</taxon>
    </lineage>
</organism>
<feature type="domain" description="Ketopantoate reductase N-terminal" evidence="11">
    <location>
        <begin position="7"/>
        <end position="152"/>
    </location>
</feature>
<comment type="similarity">
    <text evidence="2 10">Belongs to the ketopantoate reductase family.</text>
</comment>
<gene>
    <name evidence="13" type="ORF">NUTIK01_03130</name>
</gene>
<evidence type="ECO:0000256" key="8">
    <source>
        <dbReference type="ARBA" id="ARBA00032024"/>
    </source>
</evidence>
<evidence type="ECO:0000313" key="14">
    <source>
        <dbReference type="Proteomes" id="UP001187221"/>
    </source>
</evidence>
<evidence type="ECO:0000259" key="12">
    <source>
        <dbReference type="Pfam" id="PF08546"/>
    </source>
</evidence>
<keyword evidence="5 10" id="KW-0566">Pantothenate biosynthesis</keyword>
<keyword evidence="7 10" id="KW-0560">Oxidoreductase</keyword>
<evidence type="ECO:0000256" key="6">
    <source>
        <dbReference type="ARBA" id="ARBA00022857"/>
    </source>
</evidence>
<dbReference type="SUPFAM" id="SSF48179">
    <property type="entry name" value="6-phosphogluconate dehydrogenase C-terminal domain-like"/>
    <property type="match status" value="1"/>
</dbReference>
<evidence type="ECO:0000313" key="13">
    <source>
        <dbReference type="EMBL" id="GMM59536.1"/>
    </source>
</evidence>